<protein>
    <submittedName>
        <fullName evidence="1">Protein STICHEL-like 2</fullName>
    </submittedName>
</protein>
<comment type="caution">
    <text evidence="1">The sequence shown here is derived from an EMBL/GenBank/DDBJ whole genome shotgun (WGS) entry which is preliminary data.</text>
</comment>
<reference evidence="1" key="1">
    <citation type="submission" date="2020-06" db="EMBL/GenBank/DDBJ databases">
        <authorList>
            <person name="Li T."/>
            <person name="Hu X."/>
            <person name="Zhang T."/>
            <person name="Song X."/>
            <person name="Zhang H."/>
            <person name="Dai N."/>
            <person name="Sheng W."/>
            <person name="Hou X."/>
            <person name="Wei L."/>
        </authorList>
    </citation>
    <scope>NUCLEOTIDE SEQUENCE</scope>
    <source>
        <strain evidence="1">KEN1</strain>
        <tissue evidence="1">Leaf</tissue>
    </source>
</reference>
<organism evidence="1">
    <name type="scientific">Sesamum latifolium</name>
    <dbReference type="NCBI Taxonomy" id="2727402"/>
    <lineage>
        <taxon>Eukaryota</taxon>
        <taxon>Viridiplantae</taxon>
        <taxon>Streptophyta</taxon>
        <taxon>Embryophyta</taxon>
        <taxon>Tracheophyta</taxon>
        <taxon>Spermatophyta</taxon>
        <taxon>Magnoliopsida</taxon>
        <taxon>eudicotyledons</taxon>
        <taxon>Gunneridae</taxon>
        <taxon>Pentapetalae</taxon>
        <taxon>asterids</taxon>
        <taxon>lamiids</taxon>
        <taxon>Lamiales</taxon>
        <taxon>Pedaliaceae</taxon>
        <taxon>Sesamum</taxon>
    </lineage>
</organism>
<sequence length="197" mass="22007">MDGRRHSVDVPLSRTLVALRRVRSLRDPSTNSMSKFSALVDNVNWETNSINGITLGFENSCRRGTTDKNVPGCRREEEQHVSDHELYYGSRHCNPRLVSPETIGGMVGNSGSTPQRSFHVEGSGSHPVNLEMGCDEQTLSERYCKDYGDKGLEFTRVTASGDCVEGSGSCNEPDEIPKQAEKRRRWWVKMQNLASEA</sequence>
<evidence type="ECO:0000313" key="1">
    <source>
        <dbReference type="EMBL" id="KAL0417287.1"/>
    </source>
</evidence>
<dbReference type="EMBL" id="JACGWN010000012">
    <property type="protein sequence ID" value="KAL0417287.1"/>
    <property type="molecule type" value="Genomic_DNA"/>
</dbReference>
<reference evidence="1" key="2">
    <citation type="journal article" date="2024" name="Plant">
        <title>Genomic evolution and insights into agronomic trait innovations of Sesamum species.</title>
        <authorList>
            <person name="Miao H."/>
            <person name="Wang L."/>
            <person name="Qu L."/>
            <person name="Liu H."/>
            <person name="Sun Y."/>
            <person name="Le M."/>
            <person name="Wang Q."/>
            <person name="Wei S."/>
            <person name="Zheng Y."/>
            <person name="Lin W."/>
            <person name="Duan Y."/>
            <person name="Cao H."/>
            <person name="Xiong S."/>
            <person name="Wang X."/>
            <person name="Wei L."/>
            <person name="Li C."/>
            <person name="Ma Q."/>
            <person name="Ju M."/>
            <person name="Zhao R."/>
            <person name="Li G."/>
            <person name="Mu C."/>
            <person name="Tian Q."/>
            <person name="Mei H."/>
            <person name="Zhang T."/>
            <person name="Gao T."/>
            <person name="Zhang H."/>
        </authorList>
    </citation>
    <scope>NUCLEOTIDE SEQUENCE</scope>
    <source>
        <strain evidence="1">KEN1</strain>
    </source>
</reference>
<dbReference type="AlphaFoldDB" id="A0AAW2ULP9"/>
<gene>
    <name evidence="1" type="ORF">Slati_3560600</name>
</gene>
<proteinExistence type="predicted"/>
<name>A0AAW2ULP9_9LAMI</name>
<accession>A0AAW2ULP9</accession>